<dbReference type="InParanoid" id="G0N6P2"/>
<evidence type="ECO:0000313" key="1">
    <source>
        <dbReference type="EMBL" id="EGT53823.1"/>
    </source>
</evidence>
<gene>
    <name evidence="1" type="ORF">CAEBREN_25410</name>
</gene>
<name>G0N6P2_CAEBE</name>
<protein>
    <submittedName>
        <fullName evidence="1">Uncharacterized protein</fullName>
    </submittedName>
</protein>
<keyword evidence="2" id="KW-1185">Reference proteome</keyword>
<dbReference type="HOGENOM" id="CLU_3261000_0_0_1"/>
<evidence type="ECO:0000313" key="2">
    <source>
        <dbReference type="Proteomes" id="UP000008068"/>
    </source>
</evidence>
<organism evidence="2">
    <name type="scientific">Caenorhabditis brenneri</name>
    <name type="common">Nematode worm</name>
    <dbReference type="NCBI Taxonomy" id="135651"/>
    <lineage>
        <taxon>Eukaryota</taxon>
        <taxon>Metazoa</taxon>
        <taxon>Ecdysozoa</taxon>
        <taxon>Nematoda</taxon>
        <taxon>Chromadorea</taxon>
        <taxon>Rhabditida</taxon>
        <taxon>Rhabditina</taxon>
        <taxon>Rhabditomorpha</taxon>
        <taxon>Rhabditoidea</taxon>
        <taxon>Rhabditidae</taxon>
        <taxon>Peloderinae</taxon>
        <taxon>Caenorhabditis</taxon>
    </lineage>
</organism>
<dbReference type="Proteomes" id="UP000008068">
    <property type="component" value="Unassembled WGS sequence"/>
</dbReference>
<dbReference type="EMBL" id="GL379844">
    <property type="protein sequence ID" value="EGT53823.1"/>
    <property type="molecule type" value="Genomic_DNA"/>
</dbReference>
<accession>G0N6P2</accession>
<sequence>MPTVVYRCRLHSHKKSRNSKGENKTDCGFYLSFFTSVSKTMQ</sequence>
<proteinExistence type="predicted"/>
<dbReference type="AlphaFoldDB" id="G0N6P2"/>
<reference evidence="2" key="1">
    <citation type="submission" date="2011-07" db="EMBL/GenBank/DDBJ databases">
        <authorList>
            <consortium name="Caenorhabditis brenneri Sequencing and Analysis Consortium"/>
            <person name="Wilson R.K."/>
        </authorList>
    </citation>
    <scope>NUCLEOTIDE SEQUENCE [LARGE SCALE GENOMIC DNA]</scope>
    <source>
        <strain evidence="2">PB2801</strain>
    </source>
</reference>